<keyword evidence="5 16" id="KW-0813">Transport</keyword>
<comment type="subcellular location">
    <subcellularLocation>
        <location evidence="1 16">Mitochondrion membrane</location>
        <topology evidence="1 16">Multi-pass membrane protein</topology>
    </subcellularLocation>
</comment>
<dbReference type="PANTHER" id="PTHR43507">
    <property type="entry name" value="NADH-UBIQUINONE OXIDOREDUCTASE CHAIN 4"/>
    <property type="match status" value="1"/>
</dbReference>
<dbReference type="InterPro" id="IPR001750">
    <property type="entry name" value="ND/Mrp_TM"/>
</dbReference>
<comment type="catalytic activity">
    <reaction evidence="15 16">
        <text>a ubiquinone + NADH + 5 H(+)(in) = a ubiquinol + NAD(+) + 4 H(+)(out)</text>
        <dbReference type="Rhea" id="RHEA:29091"/>
        <dbReference type="Rhea" id="RHEA-COMP:9565"/>
        <dbReference type="Rhea" id="RHEA-COMP:9566"/>
        <dbReference type="ChEBI" id="CHEBI:15378"/>
        <dbReference type="ChEBI" id="CHEBI:16389"/>
        <dbReference type="ChEBI" id="CHEBI:17976"/>
        <dbReference type="ChEBI" id="CHEBI:57540"/>
        <dbReference type="ChEBI" id="CHEBI:57945"/>
        <dbReference type="EC" id="7.1.1.2"/>
    </reaction>
</comment>
<geneLocation type="mitochondrion" evidence="18"/>
<feature type="transmembrane region" description="Helical" evidence="16">
    <location>
        <begin position="412"/>
        <end position="433"/>
    </location>
</feature>
<keyword evidence="13 16" id="KW-0496">Mitochondrion</keyword>
<dbReference type="RefSeq" id="YP_009695265.1">
    <property type="nucleotide sequence ID" value="NC_044784.1"/>
</dbReference>
<keyword evidence="11 16" id="KW-0520">NAD</keyword>
<feature type="transmembrane region" description="Helical" evidence="16">
    <location>
        <begin position="102"/>
        <end position="122"/>
    </location>
</feature>
<dbReference type="EMBL" id="MK716255">
    <property type="protein sequence ID" value="QDM39459.1"/>
    <property type="molecule type" value="Genomic_DNA"/>
</dbReference>
<feature type="transmembrane region" description="Helical" evidence="16">
    <location>
        <begin position="233"/>
        <end position="258"/>
    </location>
</feature>
<evidence type="ECO:0000256" key="1">
    <source>
        <dbReference type="ARBA" id="ARBA00004225"/>
    </source>
</evidence>
<organism evidence="18">
    <name type="scientific">Ryssota otaheitana</name>
    <dbReference type="NCBI Taxonomy" id="2595071"/>
    <lineage>
        <taxon>Eukaryota</taxon>
        <taxon>Metazoa</taxon>
        <taxon>Spiralia</taxon>
        <taxon>Lophotrochozoa</taxon>
        <taxon>Mollusca</taxon>
        <taxon>Gastropoda</taxon>
        <taxon>Heterobranchia</taxon>
        <taxon>Euthyneura</taxon>
        <taxon>Panpulmonata</taxon>
        <taxon>Eupulmonata</taxon>
        <taxon>Stylommatophora</taxon>
        <taxon>Helicina</taxon>
        <taxon>Trochomorphoidea</taxon>
        <taxon>Chronidae</taxon>
        <taxon>Ryssota</taxon>
    </lineage>
</organism>
<dbReference type="EC" id="7.1.1.2" evidence="3 16"/>
<feature type="transmembrane region" description="Helical" evidence="16">
    <location>
        <begin position="12"/>
        <end position="35"/>
    </location>
</feature>
<feature type="transmembrane region" description="Helical" evidence="16">
    <location>
        <begin position="134"/>
        <end position="155"/>
    </location>
</feature>
<dbReference type="GO" id="GO:0031966">
    <property type="term" value="C:mitochondrial membrane"/>
    <property type="evidence" value="ECO:0007669"/>
    <property type="project" value="UniProtKB-SubCell"/>
</dbReference>
<dbReference type="InterPro" id="IPR003918">
    <property type="entry name" value="NADH_UbQ_OxRdtase"/>
</dbReference>
<reference evidence="18" key="1">
    <citation type="journal article" date="2019" name="Philipp J Sci">
        <title>Complete Mitochondrial Genome and Novel Gene Organization of Ryssota otaheitana (Pulmonata: Chronidae), and its Implications on the Stylommatophora Phylogeny.</title>
        <authorList>
            <person name="Damatac A.M.II."/>
            <person name="Fontanilla I.K.C."/>
        </authorList>
    </citation>
    <scope>NUCLEOTIDE SEQUENCE</scope>
</reference>
<feature type="transmembrane region" description="Helical" evidence="16">
    <location>
        <begin position="208"/>
        <end position="227"/>
    </location>
</feature>
<keyword evidence="10 16" id="KW-1133">Transmembrane helix</keyword>
<evidence type="ECO:0000256" key="9">
    <source>
        <dbReference type="ARBA" id="ARBA00022982"/>
    </source>
</evidence>
<evidence type="ECO:0000256" key="2">
    <source>
        <dbReference type="ARBA" id="ARBA00009025"/>
    </source>
</evidence>
<keyword evidence="8" id="KW-1278">Translocase</keyword>
<proteinExistence type="inferred from homology"/>
<feature type="transmembrane region" description="Helical" evidence="16">
    <location>
        <begin position="265"/>
        <end position="284"/>
    </location>
</feature>
<comment type="function">
    <text evidence="16">Core subunit of the mitochondrial membrane respiratory chain NADH dehydrogenase (Complex I) which catalyzes electron transfer from NADH through the respiratory chain, using ubiquinone as an electron acceptor. Essential for the catalytic activity and assembly of complex I.</text>
</comment>
<accession>A0A5B8FJM2</accession>
<evidence type="ECO:0000259" key="17">
    <source>
        <dbReference type="Pfam" id="PF00361"/>
    </source>
</evidence>
<keyword evidence="6 16" id="KW-0679">Respiratory chain</keyword>
<evidence type="ECO:0000256" key="3">
    <source>
        <dbReference type="ARBA" id="ARBA00012944"/>
    </source>
</evidence>
<evidence type="ECO:0000256" key="7">
    <source>
        <dbReference type="ARBA" id="ARBA00022692"/>
    </source>
</evidence>
<dbReference type="AlphaFoldDB" id="A0A5B8FJM2"/>
<keyword evidence="9 16" id="KW-0249">Electron transport</keyword>
<evidence type="ECO:0000256" key="11">
    <source>
        <dbReference type="ARBA" id="ARBA00023027"/>
    </source>
</evidence>
<protein>
    <recommendedName>
        <fullName evidence="4 16">NADH-ubiquinone oxidoreductase chain 4</fullName>
        <ecNumber evidence="3 16">7.1.1.2</ecNumber>
    </recommendedName>
</protein>
<dbReference type="PANTHER" id="PTHR43507:SF20">
    <property type="entry name" value="NADH-UBIQUINONE OXIDOREDUCTASE CHAIN 4"/>
    <property type="match status" value="1"/>
</dbReference>
<evidence type="ECO:0000256" key="4">
    <source>
        <dbReference type="ARBA" id="ARBA00021006"/>
    </source>
</evidence>
<evidence type="ECO:0000256" key="5">
    <source>
        <dbReference type="ARBA" id="ARBA00022448"/>
    </source>
</evidence>
<dbReference type="GO" id="GO:0008137">
    <property type="term" value="F:NADH dehydrogenase (ubiquinone) activity"/>
    <property type="evidence" value="ECO:0007669"/>
    <property type="project" value="UniProtKB-UniRule"/>
</dbReference>
<evidence type="ECO:0000256" key="15">
    <source>
        <dbReference type="ARBA" id="ARBA00049551"/>
    </source>
</evidence>
<gene>
    <name evidence="18" type="primary">ND4</name>
</gene>
<evidence type="ECO:0000256" key="12">
    <source>
        <dbReference type="ARBA" id="ARBA00023075"/>
    </source>
</evidence>
<feature type="transmembrane region" description="Helical" evidence="16">
    <location>
        <begin position="79"/>
        <end position="96"/>
    </location>
</feature>
<evidence type="ECO:0000256" key="16">
    <source>
        <dbReference type="RuleBase" id="RU003297"/>
    </source>
</evidence>
<evidence type="ECO:0000256" key="14">
    <source>
        <dbReference type="ARBA" id="ARBA00023136"/>
    </source>
</evidence>
<evidence type="ECO:0000256" key="10">
    <source>
        <dbReference type="ARBA" id="ARBA00022989"/>
    </source>
</evidence>
<dbReference type="GeneID" id="41826777"/>
<evidence type="ECO:0000313" key="18">
    <source>
        <dbReference type="EMBL" id="QDM39459.1"/>
    </source>
</evidence>
<feature type="transmembrane region" description="Helical" evidence="16">
    <location>
        <begin position="323"/>
        <end position="348"/>
    </location>
</feature>
<name>A0A5B8FJM2_9EUPU</name>
<feature type="transmembrane region" description="Helical" evidence="16">
    <location>
        <begin position="55"/>
        <end position="72"/>
    </location>
</feature>
<feature type="transmembrane region" description="Helical" evidence="16">
    <location>
        <begin position="175"/>
        <end position="196"/>
    </location>
</feature>
<dbReference type="Pfam" id="PF00361">
    <property type="entry name" value="Proton_antipo_M"/>
    <property type="match status" value="1"/>
</dbReference>
<dbReference type="GO" id="GO:0003954">
    <property type="term" value="F:NADH dehydrogenase activity"/>
    <property type="evidence" value="ECO:0007669"/>
    <property type="project" value="TreeGrafter"/>
</dbReference>
<feature type="domain" description="NADH:quinone oxidoreductase/Mrp antiporter transmembrane" evidence="17">
    <location>
        <begin position="97"/>
        <end position="377"/>
    </location>
</feature>
<sequence length="435" mass="49247">MLSMISMLYLSLMFISWESTLVMSVLSILFCTIFLYKNFMYTEYLIFMFDSASTLMMFLTSVLLLLCLLCSYNMKMKSFIFYVLFLVFVLFNAFSVNNIMLFYVWFEVSLIPTLVLIIGWGYQPERLQAGSYMMLYTVGASLPLLFFIIDFGGQISAYNIYMILSLKMSTNSNWYVMACVLAFLVKLPMYLFHLWLPKAHVEAPLAGSMLLAGVLLKLGGYGLFLMLKMNHIHLANTVLMVVLTVSLWGGLLAGLMCLRQSDIKAFVAYSSISHMALVIAAVLINTAWGLAATMIIMVSHGFTSPAMFFLAYMTYLKSGSRSLMYTTGFLSVFPILSMMWFLVLMISMAAPPSINFVGELLMMPMLMMLNWTLAFNLMLLMLVSAILSMYLYTSVNHGSLSKFLTPGQSMIVPMYIGTIIHVVPLLFILKMHVFF</sequence>
<dbReference type="GO" id="GO:0042773">
    <property type="term" value="P:ATP synthesis coupled electron transport"/>
    <property type="evidence" value="ECO:0007669"/>
    <property type="project" value="InterPro"/>
</dbReference>
<evidence type="ECO:0000256" key="8">
    <source>
        <dbReference type="ARBA" id="ARBA00022967"/>
    </source>
</evidence>
<dbReference type="CTD" id="4538"/>
<comment type="similarity">
    <text evidence="2 16">Belongs to the complex I subunit 4 family.</text>
</comment>
<dbReference type="GO" id="GO:0048039">
    <property type="term" value="F:ubiquinone binding"/>
    <property type="evidence" value="ECO:0007669"/>
    <property type="project" value="TreeGrafter"/>
</dbReference>
<keyword evidence="12 16" id="KW-0830">Ubiquinone</keyword>
<feature type="transmembrane region" description="Helical" evidence="16">
    <location>
        <begin position="368"/>
        <end position="392"/>
    </location>
</feature>
<evidence type="ECO:0000256" key="6">
    <source>
        <dbReference type="ARBA" id="ARBA00022660"/>
    </source>
</evidence>
<evidence type="ECO:0000256" key="13">
    <source>
        <dbReference type="ARBA" id="ARBA00023128"/>
    </source>
</evidence>
<dbReference type="GO" id="GO:0015990">
    <property type="term" value="P:electron transport coupled proton transport"/>
    <property type="evidence" value="ECO:0007669"/>
    <property type="project" value="TreeGrafter"/>
</dbReference>
<keyword evidence="7 16" id="KW-0812">Transmembrane</keyword>
<feature type="transmembrane region" description="Helical" evidence="16">
    <location>
        <begin position="290"/>
        <end position="311"/>
    </location>
</feature>
<keyword evidence="14 16" id="KW-0472">Membrane</keyword>
<dbReference type="PRINTS" id="PR01437">
    <property type="entry name" value="NUOXDRDTASE4"/>
</dbReference>